<name>F6YCC2_CIOIN</name>
<dbReference type="InParanoid" id="F6YCC2"/>
<dbReference type="PANTHER" id="PTHR31701:SF2">
    <property type="entry name" value="ENDOPLASMIC RETICULUM MEMBRANE-ASSOCIATED RNA DEGRADATION PROTEIN"/>
    <property type="match status" value="1"/>
</dbReference>
<evidence type="ECO:0000313" key="3">
    <source>
        <dbReference type="Proteomes" id="UP000008144"/>
    </source>
</evidence>
<keyword evidence="1" id="KW-0472">Membrane</keyword>
<dbReference type="EMBL" id="EAAA01001966">
    <property type="status" value="NOT_ANNOTATED_CDS"/>
    <property type="molecule type" value="Genomic_DNA"/>
</dbReference>
<reference evidence="2" key="3">
    <citation type="submission" date="2025-08" db="UniProtKB">
        <authorList>
            <consortium name="Ensembl"/>
        </authorList>
    </citation>
    <scope>IDENTIFICATION</scope>
</reference>
<keyword evidence="1" id="KW-0812">Transmembrane</keyword>
<reference evidence="2" key="4">
    <citation type="submission" date="2025-09" db="UniProtKB">
        <authorList>
            <consortium name="Ensembl"/>
        </authorList>
    </citation>
    <scope>IDENTIFICATION</scope>
</reference>
<evidence type="ECO:0000313" key="2">
    <source>
        <dbReference type="Ensembl" id="ENSCINP00000024836.2"/>
    </source>
</evidence>
<dbReference type="GeneTree" id="ENSGT00390000001024"/>
<dbReference type="Proteomes" id="UP000008144">
    <property type="component" value="Chromosome 4"/>
</dbReference>
<protein>
    <recommendedName>
        <fullName evidence="4">DUF4209 domain-containing protein</fullName>
    </recommendedName>
</protein>
<dbReference type="PANTHER" id="PTHR31701">
    <property type="entry name" value="ENDOPLASMIC RETICULUM MEMBRANE-ASSOCIATED RNA DEGRADATION PROTEIN"/>
    <property type="match status" value="1"/>
</dbReference>
<dbReference type="STRING" id="7719.ENSCINP00000024836"/>
<proteinExistence type="predicted"/>
<dbReference type="InterPro" id="IPR039635">
    <property type="entry name" value="ERMARD"/>
</dbReference>
<sequence>MDDVLNENLKNGDKNKIQHVISHSVLELLIDIFNLPAGLRLRDHISHGEMNVDEISEEIASVVVYCAVAVAHNVELHLNGKNTFKESFNEHMWRCCPELIPNSFFEILHPFLMNYESLFHPLSFAKRYTFYCFDKLQKLDTLQVPSHISALLSSSELQQQRTLCETLITASCLQIDVVEDSDETILKLKEKLKQIFEEKLSTLFRSEDSELSVLLEQAAYKCKVSVDHILDAIAHRQDLLEKRLLRSRQRKNFAKLLLWCPVFSCGLCLLCCFLFSNIYSTKNSIANSTIKRMKQVLKNCENLASLTASDKNKWDDAKDLFYNLLELF</sequence>
<accession>F6YCC2</accession>
<feature type="transmembrane region" description="Helical" evidence="1">
    <location>
        <begin position="256"/>
        <end position="279"/>
    </location>
</feature>
<dbReference type="OMA" id="PCETEAC"/>
<keyword evidence="3" id="KW-1185">Reference proteome</keyword>
<evidence type="ECO:0008006" key="4">
    <source>
        <dbReference type="Google" id="ProtNLM"/>
    </source>
</evidence>
<organism evidence="2 3">
    <name type="scientific">Ciona intestinalis</name>
    <name type="common">Transparent sea squirt</name>
    <name type="synonym">Ascidia intestinalis</name>
    <dbReference type="NCBI Taxonomy" id="7719"/>
    <lineage>
        <taxon>Eukaryota</taxon>
        <taxon>Metazoa</taxon>
        <taxon>Chordata</taxon>
        <taxon>Tunicata</taxon>
        <taxon>Ascidiacea</taxon>
        <taxon>Phlebobranchia</taxon>
        <taxon>Cionidae</taxon>
        <taxon>Ciona</taxon>
    </lineage>
</organism>
<dbReference type="Ensembl" id="ENSCINT00000025082.2">
    <property type="protein sequence ID" value="ENSCINP00000024836.2"/>
    <property type="gene ID" value="ENSCING00000013552.2"/>
</dbReference>
<dbReference type="AlphaFoldDB" id="F6YCC2"/>
<reference evidence="2" key="2">
    <citation type="journal article" date="2008" name="Genome Biol.">
        <title>Improved genome assembly and evidence-based global gene model set for the chordate Ciona intestinalis: new insight into intron and operon populations.</title>
        <authorList>
            <person name="Satou Y."/>
            <person name="Mineta K."/>
            <person name="Ogasawara M."/>
            <person name="Sasakura Y."/>
            <person name="Shoguchi E."/>
            <person name="Ueno K."/>
            <person name="Yamada L."/>
            <person name="Matsumoto J."/>
            <person name="Wasserscheid J."/>
            <person name="Dewar K."/>
            <person name="Wiley G.B."/>
            <person name="Macmil S.L."/>
            <person name="Roe B.A."/>
            <person name="Zeller R.W."/>
            <person name="Hastings K.E."/>
            <person name="Lemaire P."/>
            <person name="Lindquist E."/>
            <person name="Endo T."/>
            <person name="Hotta K."/>
            <person name="Inaba K."/>
        </authorList>
    </citation>
    <scope>NUCLEOTIDE SEQUENCE [LARGE SCALE GENOMIC DNA]</scope>
    <source>
        <strain evidence="2">wild type</strain>
    </source>
</reference>
<keyword evidence="1" id="KW-1133">Transmembrane helix</keyword>
<evidence type="ECO:0000256" key="1">
    <source>
        <dbReference type="SAM" id="Phobius"/>
    </source>
</evidence>
<dbReference type="HOGENOM" id="CLU_847185_0_0_1"/>
<reference evidence="3" key="1">
    <citation type="journal article" date="2002" name="Science">
        <title>The draft genome of Ciona intestinalis: insights into chordate and vertebrate origins.</title>
        <authorList>
            <person name="Dehal P."/>
            <person name="Satou Y."/>
            <person name="Campbell R.K."/>
            <person name="Chapman J."/>
            <person name="Degnan B."/>
            <person name="De Tomaso A."/>
            <person name="Davidson B."/>
            <person name="Di Gregorio A."/>
            <person name="Gelpke M."/>
            <person name="Goodstein D.M."/>
            <person name="Harafuji N."/>
            <person name="Hastings K.E."/>
            <person name="Ho I."/>
            <person name="Hotta K."/>
            <person name="Huang W."/>
            <person name="Kawashima T."/>
            <person name="Lemaire P."/>
            <person name="Martinez D."/>
            <person name="Meinertzhagen I.A."/>
            <person name="Necula S."/>
            <person name="Nonaka M."/>
            <person name="Putnam N."/>
            <person name="Rash S."/>
            <person name="Saiga H."/>
            <person name="Satake M."/>
            <person name="Terry A."/>
            <person name="Yamada L."/>
            <person name="Wang H.G."/>
            <person name="Awazu S."/>
            <person name="Azumi K."/>
            <person name="Boore J."/>
            <person name="Branno M."/>
            <person name="Chin-Bow S."/>
            <person name="DeSantis R."/>
            <person name="Doyle S."/>
            <person name="Francino P."/>
            <person name="Keys D.N."/>
            <person name="Haga S."/>
            <person name="Hayashi H."/>
            <person name="Hino K."/>
            <person name="Imai K.S."/>
            <person name="Inaba K."/>
            <person name="Kano S."/>
            <person name="Kobayashi K."/>
            <person name="Kobayashi M."/>
            <person name="Lee B.I."/>
            <person name="Makabe K.W."/>
            <person name="Manohar C."/>
            <person name="Matassi G."/>
            <person name="Medina M."/>
            <person name="Mochizuki Y."/>
            <person name="Mount S."/>
            <person name="Morishita T."/>
            <person name="Miura S."/>
            <person name="Nakayama A."/>
            <person name="Nishizaka S."/>
            <person name="Nomoto H."/>
            <person name="Ohta F."/>
            <person name="Oishi K."/>
            <person name="Rigoutsos I."/>
            <person name="Sano M."/>
            <person name="Sasaki A."/>
            <person name="Sasakura Y."/>
            <person name="Shoguchi E."/>
            <person name="Shin-i T."/>
            <person name="Spagnuolo A."/>
            <person name="Stainier D."/>
            <person name="Suzuki M.M."/>
            <person name="Tassy O."/>
            <person name="Takatori N."/>
            <person name="Tokuoka M."/>
            <person name="Yagi K."/>
            <person name="Yoshizaki F."/>
            <person name="Wada S."/>
            <person name="Zhang C."/>
            <person name="Hyatt P.D."/>
            <person name="Larimer F."/>
            <person name="Detter C."/>
            <person name="Doggett N."/>
            <person name="Glavina T."/>
            <person name="Hawkins T."/>
            <person name="Richardson P."/>
            <person name="Lucas S."/>
            <person name="Kohara Y."/>
            <person name="Levine M."/>
            <person name="Satoh N."/>
            <person name="Rokhsar D.S."/>
        </authorList>
    </citation>
    <scope>NUCLEOTIDE SEQUENCE [LARGE SCALE GENOMIC DNA]</scope>
</reference>